<evidence type="ECO:0000256" key="1">
    <source>
        <dbReference type="SAM" id="Phobius"/>
    </source>
</evidence>
<dbReference type="EMBL" id="RSDW01000001">
    <property type="protein sequence ID" value="RSL18750.1"/>
    <property type="molecule type" value="Genomic_DNA"/>
</dbReference>
<evidence type="ECO:0000313" key="3">
    <source>
        <dbReference type="Proteomes" id="UP000269669"/>
    </source>
</evidence>
<proteinExistence type="predicted"/>
<dbReference type="RefSeq" id="WP_185827290.1">
    <property type="nucleotide sequence ID" value="NZ_RSDW01000001.1"/>
</dbReference>
<accession>A0A3R9NWY2</accession>
<feature type="transmembrane region" description="Helical" evidence="1">
    <location>
        <begin position="367"/>
        <end position="387"/>
    </location>
</feature>
<feature type="transmembrane region" description="Helical" evidence="1">
    <location>
        <begin position="290"/>
        <end position="313"/>
    </location>
</feature>
<comment type="caution">
    <text evidence="2">The sequence shown here is derived from an EMBL/GenBank/DDBJ whole genome shotgun (WGS) entry which is preliminary data.</text>
</comment>
<keyword evidence="1" id="KW-0812">Transmembrane</keyword>
<evidence type="ECO:0000313" key="2">
    <source>
        <dbReference type="EMBL" id="RSL18750.1"/>
    </source>
</evidence>
<dbReference type="AlphaFoldDB" id="A0A3R9NWY2"/>
<reference evidence="2 3" key="1">
    <citation type="submission" date="2018-12" db="EMBL/GenBank/DDBJ databases">
        <title>Sequencing of bacterial isolates from soil warming experiment in Harvard Forest, Massachusetts, USA.</title>
        <authorList>
            <person name="Deangelis K."/>
        </authorList>
    </citation>
    <scope>NUCLEOTIDE SEQUENCE [LARGE SCALE GENOMIC DNA]</scope>
    <source>
        <strain evidence="2 3">EB153</strain>
    </source>
</reference>
<name>A0A3R9NWY2_9BACT</name>
<organism evidence="2 3">
    <name type="scientific">Edaphobacter aggregans</name>
    <dbReference type="NCBI Taxonomy" id="570835"/>
    <lineage>
        <taxon>Bacteria</taxon>
        <taxon>Pseudomonadati</taxon>
        <taxon>Acidobacteriota</taxon>
        <taxon>Terriglobia</taxon>
        <taxon>Terriglobales</taxon>
        <taxon>Acidobacteriaceae</taxon>
        <taxon>Edaphobacter</taxon>
    </lineage>
</organism>
<keyword evidence="3" id="KW-1185">Reference proteome</keyword>
<protein>
    <submittedName>
        <fullName evidence="2">Uncharacterized protein</fullName>
    </submittedName>
</protein>
<keyword evidence="1" id="KW-1133">Transmembrane helix</keyword>
<sequence>MPNCARANSRHLCGAYGHNLGVFLLVSIFCTSHVFGQPTKPQLVIDSVNVRQEGVVSFSTLALGPDSRADCPVPQFTVAQTDDQAFRLCIDMASIQQVRFNAFTLTAYLVSAKGTAREAYKYQITGNPAGSFRDSPVRVSFHVKIDSNTFPGSILMPVYNAAAADLLTVEKQNEPAYVSVSGTTPLQIHLGNVADTLPIAVTDVTVSEDCPRCWTRIASSVSEKNPLTVDPGTSANLLLNLSPNTIPALMQGALAIKTDVPHDTLSLILTYHTVPGGSDRRQTVLVKVRFGPGLIGLGLALCGGIALGLLAKYQLTGKLGKQDERALHAILTALVLGVIAEFVGIMLTAYGNSRLVIFGLDIDPRQLFPAFILAILVSGGAAVVSWIKELFGKTS</sequence>
<keyword evidence="1" id="KW-0472">Membrane</keyword>
<feature type="transmembrane region" description="Helical" evidence="1">
    <location>
        <begin position="325"/>
        <end position="347"/>
    </location>
</feature>
<gene>
    <name evidence="2" type="ORF">EDE15_4352</name>
</gene>
<dbReference type="Proteomes" id="UP000269669">
    <property type="component" value="Unassembled WGS sequence"/>
</dbReference>